<evidence type="ECO:0000256" key="1">
    <source>
        <dbReference type="SAM" id="Coils"/>
    </source>
</evidence>
<reference evidence="2 3" key="1">
    <citation type="submission" date="2019-07" db="EMBL/GenBank/DDBJ databases">
        <authorList>
            <person name="Brisse S."/>
            <person name="Rodrigues C."/>
            <person name="Thorpe H."/>
        </authorList>
    </citation>
    <scope>NUCLEOTIDE SEQUENCE [LARGE SCALE GENOMIC DNA]</scope>
    <source>
        <strain evidence="2">SB6410</strain>
    </source>
</reference>
<evidence type="ECO:0000313" key="3">
    <source>
        <dbReference type="Proteomes" id="UP000318567"/>
    </source>
</evidence>
<keyword evidence="1" id="KW-0175">Coiled coil</keyword>
<proteinExistence type="predicted"/>
<name>A0A9Q9SCM8_9ENTR</name>
<evidence type="ECO:0000313" key="2">
    <source>
        <dbReference type="EMBL" id="VUS90269.1"/>
    </source>
</evidence>
<accession>A0A9Q9SCM8</accession>
<feature type="coiled-coil region" evidence="1">
    <location>
        <begin position="2"/>
        <end position="29"/>
    </location>
</feature>
<dbReference type="RefSeq" id="WP_142445409.1">
    <property type="nucleotide sequence ID" value="NZ_CABGGO010000029.1"/>
</dbReference>
<sequence length="149" mass="16640">MNNRALNSNQSAEAEIQEFCQRMDDLAQQINMWFGDSGIEVIITKKYLHDLSTVGLSLNSGVCRYEITTIRLQNGNRSVSIIPEQLCRVGDRGCVTMNVDAPGTASGRQTFYLCMAPDSGWFIRNQRKGAQGNVLLTEDVFFRAIENLA</sequence>
<dbReference type="Proteomes" id="UP000318567">
    <property type="component" value="Unassembled WGS sequence"/>
</dbReference>
<dbReference type="AlphaFoldDB" id="A0A9Q9SCM8"/>
<protein>
    <submittedName>
        <fullName evidence="2">Uncharacterized protein</fullName>
    </submittedName>
</protein>
<gene>
    <name evidence="2" type="ORF">SB6410_03995</name>
</gene>
<dbReference type="EMBL" id="CABGGO010000029">
    <property type="protein sequence ID" value="VUS90269.1"/>
    <property type="molecule type" value="Genomic_DNA"/>
</dbReference>
<organism evidence="2 3">
    <name type="scientific">Klebsiella pasteurii</name>
    <dbReference type="NCBI Taxonomy" id="2587529"/>
    <lineage>
        <taxon>Bacteria</taxon>
        <taxon>Pseudomonadati</taxon>
        <taxon>Pseudomonadota</taxon>
        <taxon>Gammaproteobacteria</taxon>
        <taxon>Enterobacterales</taxon>
        <taxon>Enterobacteriaceae</taxon>
        <taxon>Klebsiella/Raoultella group</taxon>
        <taxon>Klebsiella</taxon>
    </lineage>
</organism>
<comment type="caution">
    <text evidence="2">The sequence shown here is derived from an EMBL/GenBank/DDBJ whole genome shotgun (WGS) entry which is preliminary data.</text>
</comment>